<evidence type="ECO:0000256" key="4">
    <source>
        <dbReference type="ARBA" id="ARBA00022692"/>
    </source>
</evidence>
<protein>
    <recommendedName>
        <fullName evidence="7">Phosphate transporter</fullName>
    </recommendedName>
</protein>
<gene>
    <name evidence="9" type="primary">PHO</name>
</gene>
<dbReference type="EMBL" id="MT474125">
    <property type="protein sequence ID" value="QWX94580.1"/>
    <property type="molecule type" value="mRNA"/>
</dbReference>
<feature type="transmembrane region" description="Helical" evidence="7">
    <location>
        <begin position="107"/>
        <end position="130"/>
    </location>
</feature>
<comment type="subcellular location">
    <subcellularLocation>
        <location evidence="1 7">Membrane</location>
        <topology evidence="1 7">Multi-pass membrane protein</topology>
    </subcellularLocation>
</comment>
<evidence type="ECO:0000256" key="6">
    <source>
        <dbReference type="ARBA" id="ARBA00023136"/>
    </source>
</evidence>
<organism evidence="9">
    <name type="scientific">Skeletonema tropicum</name>
    <dbReference type="NCBI Taxonomy" id="267982"/>
    <lineage>
        <taxon>Eukaryota</taxon>
        <taxon>Sar</taxon>
        <taxon>Stramenopiles</taxon>
        <taxon>Ochrophyta</taxon>
        <taxon>Bacillariophyta</taxon>
        <taxon>Coscinodiscophyceae</taxon>
        <taxon>Thalassiosirophycidae</taxon>
        <taxon>Thalassiosirales</taxon>
        <taxon>Skeletonemataceae</taxon>
        <taxon>Skeletonema</taxon>
    </lineage>
</organism>
<dbReference type="AlphaFoldDB" id="A0A8F2Z1S1"/>
<feature type="transmembrane region" description="Helical" evidence="7">
    <location>
        <begin position="201"/>
        <end position="221"/>
    </location>
</feature>
<feature type="transmembrane region" description="Helical" evidence="7">
    <location>
        <begin position="477"/>
        <end position="496"/>
    </location>
</feature>
<dbReference type="GO" id="GO:0016020">
    <property type="term" value="C:membrane"/>
    <property type="evidence" value="ECO:0007669"/>
    <property type="project" value="UniProtKB-SubCell"/>
</dbReference>
<feature type="transmembrane region" description="Helical" evidence="7">
    <location>
        <begin position="532"/>
        <end position="556"/>
    </location>
</feature>
<dbReference type="GO" id="GO:0005315">
    <property type="term" value="F:phosphate transmembrane transporter activity"/>
    <property type="evidence" value="ECO:0007669"/>
    <property type="project" value="InterPro"/>
</dbReference>
<dbReference type="Pfam" id="PF01384">
    <property type="entry name" value="PHO4"/>
    <property type="match status" value="1"/>
</dbReference>
<feature type="transmembrane region" description="Helical" evidence="7">
    <location>
        <begin position="439"/>
        <end position="457"/>
    </location>
</feature>
<keyword evidence="2 7" id="KW-0813">Transport</keyword>
<keyword evidence="5 7" id="KW-1133">Transmembrane helix</keyword>
<dbReference type="PANTHER" id="PTHR11101:SF80">
    <property type="entry name" value="PHOSPHATE TRANSPORTER"/>
    <property type="match status" value="1"/>
</dbReference>
<feature type="transmembrane region" description="Helical" evidence="7">
    <location>
        <begin position="67"/>
        <end position="87"/>
    </location>
</feature>
<evidence type="ECO:0000256" key="2">
    <source>
        <dbReference type="ARBA" id="ARBA00022448"/>
    </source>
</evidence>
<evidence type="ECO:0000256" key="1">
    <source>
        <dbReference type="ARBA" id="ARBA00004141"/>
    </source>
</evidence>
<dbReference type="PANTHER" id="PTHR11101">
    <property type="entry name" value="PHOSPHATE TRANSPORTER"/>
    <property type="match status" value="1"/>
</dbReference>
<feature type="region of interest" description="Disordered" evidence="8">
    <location>
        <begin position="311"/>
        <end position="338"/>
    </location>
</feature>
<feature type="transmembrane region" description="Helical" evidence="7">
    <location>
        <begin position="27"/>
        <end position="47"/>
    </location>
</feature>
<evidence type="ECO:0000256" key="8">
    <source>
        <dbReference type="SAM" id="MobiDB-lite"/>
    </source>
</evidence>
<dbReference type="GO" id="GO:0035435">
    <property type="term" value="P:phosphate ion transmembrane transport"/>
    <property type="evidence" value="ECO:0007669"/>
    <property type="project" value="TreeGrafter"/>
</dbReference>
<comment type="function">
    <text evidence="7">Sodium-phosphate symporter.</text>
</comment>
<evidence type="ECO:0000313" key="9">
    <source>
        <dbReference type="EMBL" id="QWX94580.1"/>
    </source>
</evidence>
<feature type="transmembrane region" description="Helical" evidence="7">
    <location>
        <begin position="233"/>
        <end position="257"/>
    </location>
</feature>
<evidence type="ECO:0000256" key="3">
    <source>
        <dbReference type="ARBA" id="ARBA00022592"/>
    </source>
</evidence>
<comment type="similarity">
    <text evidence="7">Belongs to the inorganic phosphate transporter (PiT) (TC 2.A.20) family.</text>
</comment>
<keyword evidence="4 7" id="KW-0812">Transmembrane</keyword>
<evidence type="ECO:0000256" key="5">
    <source>
        <dbReference type="ARBA" id="ARBA00022989"/>
    </source>
</evidence>
<evidence type="ECO:0000256" key="7">
    <source>
        <dbReference type="RuleBase" id="RU363058"/>
    </source>
</evidence>
<feature type="transmembrane region" description="Helical" evidence="7">
    <location>
        <begin position="136"/>
        <end position="153"/>
    </location>
</feature>
<reference evidence="9" key="1">
    <citation type="submission" date="2020-05" db="EMBL/GenBank/DDBJ databases">
        <title>Sequence comparison and expression analysis of an inferred Na+/Pi cotransporter gene in the marine diatom, Skeletonema tropicum.</title>
        <authorList>
            <person name="Hung S.-H."/>
            <person name="Lu Y.-H."/>
            <person name="Chung C.-C."/>
            <person name="Shih C.-Y."/>
            <person name="Gong G.-C."/>
            <person name="Chang J."/>
        </authorList>
    </citation>
    <scope>NUCLEOTIDE SEQUENCE</scope>
</reference>
<keyword evidence="6 7" id="KW-0472">Membrane</keyword>
<keyword evidence="3 7" id="KW-0592">Phosphate transport</keyword>
<sequence>MNEELLSFAAQSARFLQDVSVDCCQQFFWMTIAAGIFGFLMACGIGANDVANAFATSVSAKSVTLKQAVVIAGICEFLGAMLLGASVTSTIKGKMIDTSLYADEPGVLMYGMLTSLVAASFILAVANYLALPVSTTHTIVGSIVGFSLAAKGFSSIDWMEVGKIFISWVAAPVITGSAAALFFWVSRKFILLSQSPYKRAITLYPFIIFIAIGVDLFMVFYKAGKNSPQIKEWGLKFMIPAGFCISLFLAIVFHFFLSPYLQKRVDAKMERLEKAKADKENEDAVQENAEAGERGEKKSATMMKILGEIGEDEEEKAVEQDDGEEQTTNTTMSRSERIKKQMSASFHKSVSKLGDATINRDIEAEAFAKSTKAKEMWETGEEFDPRAEEMFSHLQVLTACLLSFAHGANDVANAIGPIAAVIAIYNTGEVSSKNPVPKWIIFLGAAGIVIGLLLYGYKLMISLGYKITKMSPSRGFCIELAASFVVVIASFIGIPVSTTQCQVGGTIGVGLIGGEKGNRSGNLNPLFVIKVILGWVGTFVAVCVINAGVFAFAYYAPSASGFA</sequence>
<name>A0A8F2Z1S1_9STRA</name>
<feature type="region of interest" description="Disordered" evidence="8">
    <location>
        <begin position="276"/>
        <end position="296"/>
    </location>
</feature>
<dbReference type="InterPro" id="IPR001204">
    <property type="entry name" value="Phos_transporter"/>
</dbReference>
<feature type="compositionally biased region" description="Acidic residues" evidence="8">
    <location>
        <begin position="311"/>
        <end position="325"/>
    </location>
</feature>
<proteinExistence type="evidence at transcript level"/>
<feature type="transmembrane region" description="Helical" evidence="7">
    <location>
        <begin position="165"/>
        <end position="185"/>
    </location>
</feature>
<accession>A0A8F2Z1S1</accession>